<dbReference type="Pfam" id="PF12937">
    <property type="entry name" value="F-box-like"/>
    <property type="match status" value="1"/>
</dbReference>
<dbReference type="PANTHER" id="PTHR20995">
    <property type="entry name" value="F-BOX/WD REPEAT-CONTAINING PROTEIN 5"/>
    <property type="match status" value="1"/>
</dbReference>
<organism evidence="4 5">
    <name type="scientific">Trichomalopsis sarcophagae</name>
    <dbReference type="NCBI Taxonomy" id="543379"/>
    <lineage>
        <taxon>Eukaryota</taxon>
        <taxon>Metazoa</taxon>
        <taxon>Ecdysozoa</taxon>
        <taxon>Arthropoda</taxon>
        <taxon>Hexapoda</taxon>
        <taxon>Insecta</taxon>
        <taxon>Pterygota</taxon>
        <taxon>Neoptera</taxon>
        <taxon>Endopterygota</taxon>
        <taxon>Hymenoptera</taxon>
        <taxon>Apocrita</taxon>
        <taxon>Proctotrupomorpha</taxon>
        <taxon>Chalcidoidea</taxon>
        <taxon>Pteromalidae</taxon>
        <taxon>Pteromalinae</taxon>
        <taxon>Trichomalopsis</taxon>
    </lineage>
</organism>
<dbReference type="SMART" id="SM00320">
    <property type="entry name" value="WD40"/>
    <property type="match status" value="3"/>
</dbReference>
<feature type="region of interest" description="Disordered" evidence="2">
    <location>
        <begin position="442"/>
        <end position="480"/>
    </location>
</feature>
<dbReference type="GO" id="GO:0019005">
    <property type="term" value="C:SCF ubiquitin ligase complex"/>
    <property type="evidence" value="ECO:0007669"/>
    <property type="project" value="InterPro"/>
</dbReference>
<dbReference type="Pfam" id="PF00400">
    <property type="entry name" value="WD40"/>
    <property type="match status" value="2"/>
</dbReference>
<dbReference type="InterPro" id="IPR036047">
    <property type="entry name" value="F-box-like_dom_sf"/>
</dbReference>
<dbReference type="SUPFAM" id="SSF50978">
    <property type="entry name" value="WD40 repeat-like"/>
    <property type="match status" value="1"/>
</dbReference>
<evidence type="ECO:0000256" key="2">
    <source>
        <dbReference type="SAM" id="MobiDB-lite"/>
    </source>
</evidence>
<feature type="region of interest" description="Disordered" evidence="2">
    <location>
        <begin position="353"/>
        <end position="403"/>
    </location>
</feature>
<dbReference type="InterPro" id="IPR015943">
    <property type="entry name" value="WD40/YVTN_repeat-like_dom_sf"/>
</dbReference>
<dbReference type="AlphaFoldDB" id="A0A232F443"/>
<feature type="region of interest" description="Disordered" evidence="2">
    <location>
        <begin position="1"/>
        <end position="60"/>
    </location>
</feature>
<dbReference type="STRING" id="543379.A0A232F443"/>
<feature type="repeat" description="WD" evidence="1">
    <location>
        <begin position="179"/>
        <end position="211"/>
    </location>
</feature>
<dbReference type="PANTHER" id="PTHR20995:SF17">
    <property type="entry name" value="F-BOX_WD REPEAT-CONTAINING PROTEIN 5"/>
    <property type="match status" value="1"/>
</dbReference>
<dbReference type="Proteomes" id="UP000215335">
    <property type="component" value="Unassembled WGS sequence"/>
</dbReference>
<dbReference type="InterPro" id="IPR001810">
    <property type="entry name" value="F-box_dom"/>
</dbReference>
<sequence length="738" mass="84638">MSLECVKVDVVEPPLEETTDEQGSVTAELLQEDKAPSAEEEPRREASPTRSIGEESNEPNTDWYYMPDSVLLSIFQYLNPRELLTAGEVCRSWNRVSQDEMLWKALFYRTYKVDASVGIMPGESGQCHILGFFLVERASSKGTSMNAINWDFRLYGKTSWLGEFKRLAYHIPLLETETLREHSHQVLHVSFSHNGKMFATCSKDGYILVWNSQYPVAIKYYHDMKTFSWKYTQFSQFNCSDTLLLVSGVHFGTPHSTSGEIAVFRLAEGFELQCRVVNKPYDIFGTWYSERYLLSGGLHWLAHLVSTSVLWLNKANQETGSEHVPIMNQLYRFYNGNASSIRAVMVANCLSPGSAKTDAQNDKTSSSNVKKEKGNPLSHRDISLASTSQETKKEEPEVLHHASSRLQYSTLEGGFMNWRKLGDGFEYASPIRYNQDYRQVEMEKEVADSDSDDESSPQWEDESDEEDSLSAEECDDSDDLADCPEKFLIFTTGSKTYTPHQVGFKRIKPVTFPRRLDPGPSLQERIAQRHREREMQNNGSFRPEPNWLDYNSVADKFDKIDHLIDLHGHIIGMGLSPDQRYLYINTRPWPRGYVITNPLQPPPIAQEIDIHVIDLVTLKQVGTMLRAHKAYTPNNECFFIFLDVCDEYVASGAEDKHGYLWDRHYGVCLAKFPHSDVVNSVAFNPRDSEMLVTTSDDYTIKVWRSRAMVKSLGLEDNFRRGMEVRKRRRYHRSSCNID</sequence>
<dbReference type="OrthoDB" id="192402at2759"/>
<feature type="compositionally biased region" description="Basic and acidic residues" evidence="2">
    <location>
        <begin position="31"/>
        <end position="47"/>
    </location>
</feature>
<dbReference type="CDD" id="cd22132">
    <property type="entry name" value="F-box_FBXW5"/>
    <property type="match status" value="1"/>
</dbReference>
<dbReference type="Gene3D" id="2.130.10.10">
    <property type="entry name" value="YVTN repeat-like/Quinoprotein amine dehydrogenase"/>
    <property type="match status" value="2"/>
</dbReference>
<evidence type="ECO:0000259" key="3">
    <source>
        <dbReference type="PROSITE" id="PS50181"/>
    </source>
</evidence>
<comment type="caution">
    <text evidence="4">The sequence shown here is derived from an EMBL/GenBank/DDBJ whole genome shotgun (WGS) entry which is preliminary data.</text>
</comment>
<dbReference type="InterPro" id="IPR036322">
    <property type="entry name" value="WD40_repeat_dom_sf"/>
</dbReference>
<feature type="compositionally biased region" description="Basic and acidic residues" evidence="2">
    <location>
        <begin position="1"/>
        <end position="10"/>
    </location>
</feature>
<dbReference type="PROSITE" id="PS50294">
    <property type="entry name" value="WD_REPEATS_REGION"/>
    <property type="match status" value="2"/>
</dbReference>
<proteinExistence type="predicted"/>
<protein>
    <recommendedName>
        <fullName evidence="3">F-box domain-containing protein</fullName>
    </recommendedName>
</protein>
<dbReference type="PROSITE" id="PS50082">
    <property type="entry name" value="WD_REPEATS_2"/>
    <property type="match status" value="2"/>
</dbReference>
<dbReference type="GO" id="GO:0016567">
    <property type="term" value="P:protein ubiquitination"/>
    <property type="evidence" value="ECO:0007669"/>
    <property type="project" value="InterPro"/>
</dbReference>
<feature type="compositionally biased region" description="Basic and acidic residues" evidence="2">
    <location>
        <begin position="369"/>
        <end position="382"/>
    </location>
</feature>
<dbReference type="Gene3D" id="1.20.1280.50">
    <property type="match status" value="1"/>
</dbReference>
<dbReference type="SMART" id="SM00256">
    <property type="entry name" value="FBOX"/>
    <property type="match status" value="1"/>
</dbReference>
<feature type="compositionally biased region" description="Acidic residues" evidence="2">
    <location>
        <begin position="448"/>
        <end position="480"/>
    </location>
</feature>
<dbReference type="EMBL" id="NNAY01001043">
    <property type="protein sequence ID" value="OXU25372.1"/>
    <property type="molecule type" value="Genomic_DNA"/>
</dbReference>
<dbReference type="GO" id="GO:0080008">
    <property type="term" value="C:Cul4-RING E3 ubiquitin ligase complex"/>
    <property type="evidence" value="ECO:0007669"/>
    <property type="project" value="InterPro"/>
</dbReference>
<feature type="domain" description="F-box" evidence="3">
    <location>
        <begin position="60"/>
        <end position="106"/>
    </location>
</feature>
<dbReference type="PROSITE" id="PS50181">
    <property type="entry name" value="FBOX"/>
    <property type="match status" value="1"/>
</dbReference>
<name>A0A232F443_9HYME</name>
<evidence type="ECO:0000256" key="1">
    <source>
        <dbReference type="PROSITE-ProRule" id="PRU00221"/>
    </source>
</evidence>
<dbReference type="InterPro" id="IPR001680">
    <property type="entry name" value="WD40_rpt"/>
</dbReference>
<keyword evidence="1" id="KW-0853">WD repeat</keyword>
<accession>A0A232F443</accession>
<gene>
    <name evidence="4" type="ORF">TSAR_002584</name>
</gene>
<keyword evidence="5" id="KW-1185">Reference proteome</keyword>
<dbReference type="InterPro" id="IPR042508">
    <property type="entry name" value="FBXW5"/>
</dbReference>
<feature type="compositionally biased region" description="Basic and acidic residues" evidence="2">
    <location>
        <begin position="390"/>
        <end position="400"/>
    </location>
</feature>
<dbReference type="SUPFAM" id="SSF81383">
    <property type="entry name" value="F-box domain"/>
    <property type="match status" value="1"/>
</dbReference>
<evidence type="ECO:0000313" key="4">
    <source>
        <dbReference type="EMBL" id="OXU25372.1"/>
    </source>
</evidence>
<reference evidence="4 5" key="1">
    <citation type="journal article" date="2017" name="Curr. Biol.">
        <title>The Evolution of Venom by Co-option of Single-Copy Genes.</title>
        <authorList>
            <person name="Martinson E.O."/>
            <person name="Mrinalini"/>
            <person name="Kelkar Y.D."/>
            <person name="Chang C.H."/>
            <person name="Werren J.H."/>
        </authorList>
    </citation>
    <scope>NUCLEOTIDE SEQUENCE [LARGE SCALE GENOMIC DNA]</scope>
    <source>
        <strain evidence="4 5">Alberta</strain>
        <tissue evidence="4">Whole body</tissue>
    </source>
</reference>
<feature type="repeat" description="WD" evidence="1">
    <location>
        <begin position="671"/>
        <end position="703"/>
    </location>
</feature>
<evidence type="ECO:0000313" key="5">
    <source>
        <dbReference type="Proteomes" id="UP000215335"/>
    </source>
</evidence>